<dbReference type="Proteomes" id="UP000198415">
    <property type="component" value="Unassembled WGS sequence"/>
</dbReference>
<evidence type="ECO:0000256" key="1">
    <source>
        <dbReference type="SAM" id="MobiDB-lite"/>
    </source>
</evidence>
<feature type="domain" description="Hemerythrin-like" evidence="2">
    <location>
        <begin position="64"/>
        <end position="175"/>
    </location>
</feature>
<evidence type="ECO:0000313" key="3">
    <source>
        <dbReference type="EMBL" id="SNR94860.1"/>
    </source>
</evidence>
<reference evidence="3 4" key="1">
    <citation type="submission" date="2017-06" db="EMBL/GenBank/DDBJ databases">
        <authorList>
            <person name="Kim H.J."/>
            <person name="Triplett B.A."/>
        </authorList>
    </citation>
    <scope>NUCLEOTIDE SEQUENCE [LARGE SCALE GENOMIC DNA]</scope>
    <source>
        <strain evidence="3 4">DSM 43151</strain>
    </source>
</reference>
<organism evidence="3 4">
    <name type="scientific">Actinoplanes regularis</name>
    <dbReference type="NCBI Taxonomy" id="52697"/>
    <lineage>
        <taxon>Bacteria</taxon>
        <taxon>Bacillati</taxon>
        <taxon>Actinomycetota</taxon>
        <taxon>Actinomycetes</taxon>
        <taxon>Micromonosporales</taxon>
        <taxon>Micromonosporaceae</taxon>
        <taxon>Actinoplanes</taxon>
    </lineage>
</organism>
<dbReference type="RefSeq" id="WP_203833425.1">
    <property type="nucleotide sequence ID" value="NZ_BOMU01000121.1"/>
</dbReference>
<protein>
    <submittedName>
        <fullName evidence="3">Hemerythrin HHE cation binding domain-containing protein</fullName>
    </submittedName>
</protein>
<name>A0A239AH41_9ACTN</name>
<evidence type="ECO:0000313" key="4">
    <source>
        <dbReference type="Proteomes" id="UP000198415"/>
    </source>
</evidence>
<accession>A0A239AH41</accession>
<feature type="region of interest" description="Disordered" evidence="1">
    <location>
        <begin position="1"/>
        <end position="57"/>
    </location>
</feature>
<dbReference type="Gene3D" id="1.20.120.520">
    <property type="entry name" value="nmb1532 protein domain like"/>
    <property type="match status" value="1"/>
</dbReference>
<sequence>MASPNGDQVAGIDQNHSAGDKHVAAINQSHSPDGDHVAGVDQPLAAGTSRGISPGGDRVAALSRQLAEAHQELRRRLADLRSGRLQAADLRTHCLAFCTALTTHHQGEDGGLFAALARERPDLEPTIGKLVEDHVLITGLLTRITEADPAAIGPELDGLAAIMESHFRYEERALSAALDAGVRDTGWSDPVLRLR</sequence>
<evidence type="ECO:0000259" key="2">
    <source>
        <dbReference type="Pfam" id="PF01814"/>
    </source>
</evidence>
<dbReference type="AlphaFoldDB" id="A0A239AH41"/>
<proteinExistence type="predicted"/>
<dbReference type="InterPro" id="IPR012312">
    <property type="entry name" value="Hemerythrin-like"/>
</dbReference>
<dbReference type="EMBL" id="FZNR01000007">
    <property type="protein sequence ID" value="SNR94860.1"/>
    <property type="molecule type" value="Genomic_DNA"/>
</dbReference>
<dbReference type="Pfam" id="PF01814">
    <property type="entry name" value="Hemerythrin"/>
    <property type="match status" value="1"/>
</dbReference>
<keyword evidence="4" id="KW-1185">Reference proteome</keyword>
<gene>
    <name evidence="3" type="ORF">SAMN06264365_107338</name>
</gene>